<dbReference type="EMBL" id="JAVDUI010000001">
    <property type="protein sequence ID" value="MDR6891359.1"/>
    <property type="molecule type" value="Genomic_DNA"/>
</dbReference>
<organism evidence="1 2">
    <name type="scientific">Falsarthrobacter nasiphocae</name>
    <dbReference type="NCBI Taxonomy" id="189863"/>
    <lineage>
        <taxon>Bacteria</taxon>
        <taxon>Bacillati</taxon>
        <taxon>Actinomycetota</taxon>
        <taxon>Actinomycetes</taxon>
        <taxon>Micrococcales</taxon>
        <taxon>Micrococcaceae</taxon>
        <taxon>Falsarthrobacter</taxon>
    </lineage>
</organism>
<proteinExistence type="predicted"/>
<accession>A0AAE3YDG5</accession>
<gene>
    <name evidence="1" type="ORF">J2S35_000299</name>
</gene>
<dbReference type="RefSeq" id="WP_309849066.1">
    <property type="nucleotide sequence ID" value="NZ_JAVDUI010000001.1"/>
</dbReference>
<dbReference type="AlphaFoldDB" id="A0AAE3YDG5"/>
<name>A0AAE3YDG5_9MICC</name>
<evidence type="ECO:0000313" key="2">
    <source>
        <dbReference type="Proteomes" id="UP001247307"/>
    </source>
</evidence>
<protein>
    <submittedName>
        <fullName evidence="1">Uncharacterized protein</fullName>
    </submittedName>
</protein>
<reference evidence="1" key="1">
    <citation type="submission" date="2023-07" db="EMBL/GenBank/DDBJ databases">
        <title>Sequencing the genomes of 1000 actinobacteria strains.</title>
        <authorList>
            <person name="Klenk H.-P."/>
        </authorList>
    </citation>
    <scope>NUCLEOTIDE SEQUENCE</scope>
    <source>
        <strain evidence="1">DSM 13988</strain>
    </source>
</reference>
<keyword evidence="2" id="KW-1185">Reference proteome</keyword>
<comment type="caution">
    <text evidence="1">The sequence shown here is derived from an EMBL/GenBank/DDBJ whole genome shotgun (WGS) entry which is preliminary data.</text>
</comment>
<evidence type="ECO:0000313" key="1">
    <source>
        <dbReference type="EMBL" id="MDR6891359.1"/>
    </source>
</evidence>
<sequence>MVAFHAIVLLSANRAYSGEANETEDKIRQTLDANGMSIVRPTFATWIVIIEKILKHFRDALGGDADDEARVRRSFASLNRIGVTRLISSEVVQKFKEINIKRNEWVGHSGYMGSSQLRV</sequence>
<dbReference type="Proteomes" id="UP001247307">
    <property type="component" value="Unassembled WGS sequence"/>
</dbReference>